<accession>A0A6A6FTY4</accession>
<keyword evidence="1" id="KW-0732">Signal</keyword>
<proteinExistence type="predicted"/>
<dbReference type="EMBL" id="ML992663">
    <property type="protein sequence ID" value="KAF2216952.1"/>
    <property type="molecule type" value="Genomic_DNA"/>
</dbReference>
<reference evidence="2" key="1">
    <citation type="journal article" date="2020" name="Stud. Mycol.">
        <title>101 Dothideomycetes genomes: a test case for predicting lifestyles and emergence of pathogens.</title>
        <authorList>
            <person name="Haridas S."/>
            <person name="Albert R."/>
            <person name="Binder M."/>
            <person name="Bloem J."/>
            <person name="Labutti K."/>
            <person name="Salamov A."/>
            <person name="Andreopoulos B."/>
            <person name="Baker S."/>
            <person name="Barry K."/>
            <person name="Bills G."/>
            <person name="Bluhm B."/>
            <person name="Cannon C."/>
            <person name="Castanera R."/>
            <person name="Culley D."/>
            <person name="Daum C."/>
            <person name="Ezra D."/>
            <person name="Gonzalez J."/>
            <person name="Henrissat B."/>
            <person name="Kuo A."/>
            <person name="Liang C."/>
            <person name="Lipzen A."/>
            <person name="Lutzoni F."/>
            <person name="Magnuson J."/>
            <person name="Mondo S."/>
            <person name="Nolan M."/>
            <person name="Ohm R."/>
            <person name="Pangilinan J."/>
            <person name="Park H.-J."/>
            <person name="Ramirez L."/>
            <person name="Alfaro M."/>
            <person name="Sun H."/>
            <person name="Tritt A."/>
            <person name="Yoshinaga Y."/>
            <person name="Zwiers L.-H."/>
            <person name="Turgeon B."/>
            <person name="Goodwin S."/>
            <person name="Spatafora J."/>
            <person name="Crous P."/>
            <person name="Grigoriev I."/>
        </authorList>
    </citation>
    <scope>NUCLEOTIDE SEQUENCE</scope>
    <source>
        <strain evidence="2">SCOH1-5</strain>
    </source>
</reference>
<dbReference type="AlphaFoldDB" id="A0A6A6FTY4"/>
<evidence type="ECO:0000313" key="3">
    <source>
        <dbReference type="Proteomes" id="UP000799539"/>
    </source>
</evidence>
<dbReference type="OrthoDB" id="3642254at2759"/>
<protein>
    <recommendedName>
        <fullName evidence="4">AA1-like domain-containing protein</fullName>
    </recommendedName>
</protein>
<evidence type="ECO:0000313" key="2">
    <source>
        <dbReference type="EMBL" id="KAF2216952.1"/>
    </source>
</evidence>
<feature type="chain" id="PRO_5025481437" description="AA1-like domain-containing protein" evidence="1">
    <location>
        <begin position="18"/>
        <end position="147"/>
    </location>
</feature>
<keyword evidence="3" id="KW-1185">Reference proteome</keyword>
<name>A0A6A6FTY4_9PEZI</name>
<evidence type="ECO:0008006" key="4">
    <source>
        <dbReference type="Google" id="ProtNLM"/>
    </source>
</evidence>
<organism evidence="2 3">
    <name type="scientific">Cercospora zeae-maydis SCOH1-5</name>
    <dbReference type="NCBI Taxonomy" id="717836"/>
    <lineage>
        <taxon>Eukaryota</taxon>
        <taxon>Fungi</taxon>
        <taxon>Dikarya</taxon>
        <taxon>Ascomycota</taxon>
        <taxon>Pezizomycotina</taxon>
        <taxon>Dothideomycetes</taxon>
        <taxon>Dothideomycetidae</taxon>
        <taxon>Mycosphaerellales</taxon>
        <taxon>Mycosphaerellaceae</taxon>
        <taxon>Cercospora</taxon>
    </lineage>
</organism>
<feature type="signal peptide" evidence="1">
    <location>
        <begin position="1"/>
        <end position="17"/>
    </location>
</feature>
<dbReference type="Proteomes" id="UP000799539">
    <property type="component" value="Unassembled WGS sequence"/>
</dbReference>
<sequence>MFFPTILAASLASLAAAAPAKRDLPGTFEVTNFVYGCSASCFWSFDLGVSGSAQNHPATGPTVKCSGSLDNDTDYVQCGTVSETQTLSAYIEKANNVLHLRYDVTNYNTGATYKYYGDETVYSSTGPDAAKQEESFCVKENRATGVN</sequence>
<gene>
    <name evidence="2" type="ORF">CERZMDRAFT_89740</name>
</gene>
<evidence type="ECO:0000256" key="1">
    <source>
        <dbReference type="SAM" id="SignalP"/>
    </source>
</evidence>